<comment type="caution">
    <text evidence="2">The sequence shown here is derived from an EMBL/GenBank/DDBJ whole genome shotgun (WGS) entry which is preliminary data.</text>
</comment>
<keyword evidence="2" id="KW-0560">Oxidoreductase</keyword>
<dbReference type="CDD" id="cd00207">
    <property type="entry name" value="fer2"/>
    <property type="match status" value="1"/>
</dbReference>
<dbReference type="Pfam" id="PF12838">
    <property type="entry name" value="Fer4_7"/>
    <property type="match status" value="1"/>
</dbReference>
<dbReference type="EC" id="1.12.1.3" evidence="2"/>
<dbReference type="InterPro" id="IPR017900">
    <property type="entry name" value="4Fe4S_Fe_S_CS"/>
</dbReference>
<evidence type="ECO:0000259" key="1">
    <source>
        <dbReference type="PROSITE" id="PS51085"/>
    </source>
</evidence>
<dbReference type="Gene3D" id="3.10.20.740">
    <property type="match status" value="1"/>
</dbReference>
<dbReference type="EMBL" id="MLJW01000145">
    <property type="protein sequence ID" value="OIQ96632.1"/>
    <property type="molecule type" value="Genomic_DNA"/>
</dbReference>
<reference evidence="2" key="1">
    <citation type="submission" date="2016-10" db="EMBL/GenBank/DDBJ databases">
        <title>Sequence of Gallionella enrichment culture.</title>
        <authorList>
            <person name="Poehlein A."/>
            <person name="Muehling M."/>
            <person name="Daniel R."/>
        </authorList>
    </citation>
    <scope>NUCLEOTIDE SEQUENCE</scope>
</reference>
<feature type="domain" description="2Fe-2S ferredoxin-type" evidence="1">
    <location>
        <begin position="2"/>
        <end position="82"/>
    </location>
</feature>
<proteinExistence type="predicted"/>
<dbReference type="PROSITE" id="PS51085">
    <property type="entry name" value="2FE2S_FER_2"/>
    <property type="match status" value="1"/>
</dbReference>
<dbReference type="SUPFAM" id="SSF54862">
    <property type="entry name" value="4Fe-4S ferredoxins"/>
    <property type="match status" value="1"/>
</dbReference>
<protein>
    <submittedName>
        <fullName evidence="2">NADP-reducing hydrogenase subunit HndC</fullName>
        <ecNumber evidence="2">1.12.1.3</ecNumber>
    </submittedName>
</protein>
<accession>A0A1J5RKC9</accession>
<sequence>MSEIVLNIDGKEVAASAGMTVLQAAQQADIHIPTLCHHEKLEAYGGCRLCIVEVEARGRKSYVVSCLYPVEPGIVVRTRSEKVDKIRKVLVEELMAHAPDAPELVRLAEEYGADRNRFDKETSFCVLCGLCVRYCDEVKHKNAVGFIENGAVREISFIPEIAAKECWSCQECFTLCPTSYAQAAYLLTEALAFPGRREAHAHAHATPEPERRVIPITPVAATA</sequence>
<dbReference type="SUPFAM" id="SSF54292">
    <property type="entry name" value="2Fe-2S ferredoxin-like"/>
    <property type="match status" value="1"/>
</dbReference>
<dbReference type="InterPro" id="IPR001041">
    <property type="entry name" value="2Fe-2S_ferredoxin-type"/>
</dbReference>
<organism evidence="2">
    <name type="scientific">mine drainage metagenome</name>
    <dbReference type="NCBI Taxonomy" id="410659"/>
    <lineage>
        <taxon>unclassified sequences</taxon>
        <taxon>metagenomes</taxon>
        <taxon>ecological metagenomes</taxon>
    </lineage>
</organism>
<dbReference type="AlphaFoldDB" id="A0A1J5RKC9"/>
<dbReference type="Pfam" id="PF13510">
    <property type="entry name" value="Fer2_4"/>
    <property type="match status" value="1"/>
</dbReference>
<dbReference type="InterPro" id="IPR036010">
    <property type="entry name" value="2Fe-2S_ferredoxin-like_sf"/>
</dbReference>
<dbReference type="PROSITE" id="PS00198">
    <property type="entry name" value="4FE4S_FER_1"/>
    <property type="match status" value="1"/>
</dbReference>
<dbReference type="GO" id="GO:0050583">
    <property type="term" value="F:hydrogen dehydrogenase (NADP+) activity"/>
    <property type="evidence" value="ECO:0007669"/>
    <property type="project" value="UniProtKB-EC"/>
</dbReference>
<dbReference type="GO" id="GO:0051536">
    <property type="term" value="F:iron-sulfur cluster binding"/>
    <property type="evidence" value="ECO:0007669"/>
    <property type="project" value="InterPro"/>
</dbReference>
<name>A0A1J5RKC9_9ZZZZ</name>
<evidence type="ECO:0000313" key="2">
    <source>
        <dbReference type="EMBL" id="OIQ96632.1"/>
    </source>
</evidence>
<dbReference type="InterPro" id="IPR017896">
    <property type="entry name" value="4Fe4S_Fe-S-bd"/>
</dbReference>
<gene>
    <name evidence="2" type="primary">hndD_2</name>
    <name evidence="2" type="ORF">GALL_213350</name>
</gene>
<dbReference type="Gene3D" id="3.30.70.20">
    <property type="match status" value="1"/>
</dbReference>